<protein>
    <submittedName>
        <fullName evidence="1">Uncharacterized protein</fullName>
    </submittedName>
</protein>
<keyword evidence="2" id="KW-1185">Reference proteome</keyword>
<evidence type="ECO:0000313" key="2">
    <source>
        <dbReference type="Proteomes" id="UP000005926"/>
    </source>
</evidence>
<accession>C8NHY5</accession>
<dbReference type="AlphaFoldDB" id="C8NHY5"/>
<sequence length="80" mass="9305">MYSLLVNLFDNRLTDIVVKNKTVGTLMPNLDRVVLTMSTSDNNFQFSTRHRTEEDALDLAEEILTQKKTTENSRQHTYKL</sequence>
<dbReference type="GeneID" id="78412270"/>
<reference evidence="1 2" key="1">
    <citation type="submission" date="2009-08" db="EMBL/GenBank/DDBJ databases">
        <authorList>
            <person name="Muzny D."/>
            <person name="Qin X."/>
            <person name="Deng J."/>
            <person name="Jiang H."/>
            <person name="Liu Y."/>
            <person name="Qu J."/>
            <person name="Song X.-Z."/>
            <person name="Zhang L."/>
            <person name="Thornton R."/>
            <person name="Coyle M."/>
            <person name="Francisco L."/>
            <person name="Jackson L."/>
            <person name="Javaid M."/>
            <person name="Korchina V."/>
            <person name="Kovar C."/>
            <person name="Mata R."/>
            <person name="Mathew T."/>
            <person name="Ngo R."/>
            <person name="Nguyen L."/>
            <person name="Nguyen N."/>
            <person name="Okwuonu G."/>
            <person name="Ongeri F."/>
            <person name="Pham C."/>
            <person name="Simmons D."/>
            <person name="Wilczek-Boney K."/>
            <person name="Hale W."/>
            <person name="Jakkamsetti A."/>
            <person name="Pham P."/>
            <person name="Ruth R."/>
            <person name="San Lucas F."/>
            <person name="Warren J."/>
            <person name="Zhang J."/>
            <person name="Zhao Z."/>
            <person name="Zhou C."/>
            <person name="Zhu D."/>
            <person name="Lee S."/>
            <person name="Bess C."/>
            <person name="Blankenburg K."/>
            <person name="Forbes L."/>
            <person name="Fu Q."/>
            <person name="Gubbala S."/>
            <person name="Hirani K."/>
            <person name="Jayaseelan J.C."/>
            <person name="Lara F."/>
            <person name="Munidasa M."/>
            <person name="Palculict T."/>
            <person name="Patil S."/>
            <person name="Pu L.-L."/>
            <person name="Saada N."/>
            <person name="Tang L."/>
            <person name="Weissenberger G."/>
            <person name="Zhu Y."/>
            <person name="Hemphill L."/>
            <person name="Shang Y."/>
            <person name="Youmans B."/>
            <person name="Ayvaz T."/>
            <person name="Ross M."/>
            <person name="Santibanez J."/>
            <person name="Aqrawi P."/>
            <person name="Gross S."/>
            <person name="Joshi V."/>
            <person name="Fowler G."/>
            <person name="Nazareth L."/>
            <person name="Reid J."/>
            <person name="Worley K."/>
            <person name="Petrosino J."/>
            <person name="Highlander S."/>
            <person name="Gibbs R."/>
        </authorList>
    </citation>
    <scope>NUCLEOTIDE SEQUENCE [LARGE SCALE GENOMIC DNA]</scope>
    <source>
        <strain evidence="1 2">ATCC 49175</strain>
    </source>
</reference>
<organism evidence="1 2">
    <name type="scientific">Granulicatella adiacens ATCC 49175</name>
    <dbReference type="NCBI Taxonomy" id="638301"/>
    <lineage>
        <taxon>Bacteria</taxon>
        <taxon>Bacillati</taxon>
        <taxon>Bacillota</taxon>
        <taxon>Bacilli</taxon>
        <taxon>Lactobacillales</taxon>
        <taxon>Carnobacteriaceae</taxon>
        <taxon>Granulicatella</taxon>
    </lineage>
</organism>
<name>C8NHY5_9LACT</name>
<dbReference type="EMBL" id="ACKZ01000021">
    <property type="protein sequence ID" value="EEW36798.1"/>
    <property type="molecule type" value="Genomic_DNA"/>
</dbReference>
<evidence type="ECO:0000313" key="1">
    <source>
        <dbReference type="EMBL" id="EEW36798.1"/>
    </source>
</evidence>
<dbReference type="RefSeq" id="WP_005608133.1">
    <property type="nucleotide sequence ID" value="NZ_CP102283.1"/>
</dbReference>
<dbReference type="HOGENOM" id="CLU_2584795_0_0_9"/>
<gene>
    <name evidence="1" type="ORF">HMPREF0444_1530</name>
</gene>
<proteinExistence type="predicted"/>
<comment type="caution">
    <text evidence="1">The sequence shown here is derived from an EMBL/GenBank/DDBJ whole genome shotgun (WGS) entry which is preliminary data.</text>
</comment>
<dbReference type="Proteomes" id="UP000005926">
    <property type="component" value="Unassembled WGS sequence"/>
</dbReference>
<dbReference type="STRING" id="638301.HMPREF0444_1530"/>